<dbReference type="SMART" id="SM00320">
    <property type="entry name" value="WD40"/>
    <property type="match status" value="4"/>
</dbReference>
<dbReference type="Pfam" id="PF00400">
    <property type="entry name" value="WD40"/>
    <property type="match status" value="2"/>
</dbReference>
<sequence>MAPRSSKPDLLLRKFGAPLYAAAFPAANYVLVGGGGGKGNHGLKNRIILAKYGLAAAAPNIAASSKASLTLSDQLAEFTCPEEIRALAMHPSGSLAVAAVGSLGLVAVGVDVKIDGAEKITKTDITLPSCGEVKSLAFSADGAMLAAGTEDGLVHVWSWPPDASGRPLVEVCAADGGKPHKDGNAIQSVCFSTDGARLLTSGEDDTAVLWNIAPASSDDKGEAPRAKPIHVYRSAKGGTLKGARFASAGDAAVDNRIAMCLNRAGVSYAAVFDAESARMLHEGKISADPASSFAASANGRLLAFGTVEGELVVVSSDRLILRRRHKGAHMIFVTGLVFGPSGDTVLSVSADAGARVTQLAPASRKWTILLIFMLWLCLLALSMNPAPFHEGVRWILHKMMPYHAKVMDERTAAGIAYVKYNHPDPFTLGATVQSEEQAGGDSGTPQ</sequence>
<keyword evidence="8" id="KW-0653">Protein transport</keyword>
<dbReference type="GO" id="GO:0005085">
    <property type="term" value="F:guanyl-nucleotide exchange factor activity"/>
    <property type="evidence" value="ECO:0007669"/>
    <property type="project" value="InterPro"/>
</dbReference>
<dbReference type="OrthoDB" id="2013972at2759"/>
<feature type="transmembrane region" description="Helical" evidence="12">
    <location>
        <begin position="328"/>
        <end position="346"/>
    </location>
</feature>
<dbReference type="PANTHER" id="PTHR23284">
    <property type="entry name" value="PROLACTIN REGULATORY ELEMENT BINDING PROTEIN"/>
    <property type="match status" value="1"/>
</dbReference>
<evidence type="ECO:0000256" key="7">
    <source>
        <dbReference type="ARBA" id="ARBA00022892"/>
    </source>
</evidence>
<evidence type="ECO:0000256" key="11">
    <source>
        <dbReference type="PROSITE-ProRule" id="PRU00221"/>
    </source>
</evidence>
<accession>A0A830HET0</accession>
<dbReference type="GO" id="GO:0015031">
    <property type="term" value="P:protein transport"/>
    <property type="evidence" value="ECO:0007669"/>
    <property type="project" value="UniProtKB-KW"/>
</dbReference>
<dbReference type="Gene3D" id="2.130.10.10">
    <property type="entry name" value="YVTN repeat-like/Quinoprotein amine dehydrogenase"/>
    <property type="match status" value="1"/>
</dbReference>
<evidence type="ECO:0000256" key="12">
    <source>
        <dbReference type="SAM" id="Phobius"/>
    </source>
</evidence>
<feature type="repeat" description="WD" evidence="11">
    <location>
        <begin position="179"/>
        <end position="212"/>
    </location>
</feature>
<reference evidence="13" key="1">
    <citation type="submission" date="2020-10" db="EMBL/GenBank/DDBJ databases">
        <title>Unveiling of a novel bifunctional photoreceptor, Dualchrome1, isolated from a cosmopolitan green alga.</title>
        <authorList>
            <person name="Suzuki S."/>
            <person name="Kawachi M."/>
        </authorList>
    </citation>
    <scope>NUCLEOTIDE SEQUENCE</scope>
    <source>
        <strain evidence="13">NIES 2893</strain>
    </source>
</reference>
<keyword evidence="3 11" id="KW-0853">WD repeat</keyword>
<keyword evidence="10 12" id="KW-0472">Membrane</keyword>
<keyword evidence="4 12" id="KW-0812">Transmembrane</keyword>
<protein>
    <recommendedName>
        <fullName evidence="15">Anaphase-promoting complex subunit 4 WD40 domain-containing protein</fullName>
    </recommendedName>
</protein>
<evidence type="ECO:0000256" key="9">
    <source>
        <dbReference type="ARBA" id="ARBA00022989"/>
    </source>
</evidence>
<dbReference type="InterPro" id="IPR011047">
    <property type="entry name" value="Quinoprotein_ADH-like_sf"/>
</dbReference>
<gene>
    <name evidence="13" type="ORF">PPROV_000375500</name>
</gene>
<organism evidence="13 14">
    <name type="scientific">Pycnococcus provasolii</name>
    <dbReference type="NCBI Taxonomy" id="41880"/>
    <lineage>
        <taxon>Eukaryota</taxon>
        <taxon>Viridiplantae</taxon>
        <taxon>Chlorophyta</taxon>
        <taxon>Pseudoscourfieldiophyceae</taxon>
        <taxon>Pseudoscourfieldiales</taxon>
        <taxon>Pycnococcaceae</taxon>
        <taxon>Pycnococcus</taxon>
    </lineage>
</organism>
<proteinExistence type="predicted"/>
<dbReference type="InterPro" id="IPR001680">
    <property type="entry name" value="WD40_rpt"/>
</dbReference>
<dbReference type="PROSITE" id="PS00678">
    <property type="entry name" value="WD_REPEATS_1"/>
    <property type="match status" value="1"/>
</dbReference>
<evidence type="ECO:0000256" key="6">
    <source>
        <dbReference type="ARBA" id="ARBA00022824"/>
    </source>
</evidence>
<keyword evidence="7" id="KW-0931">ER-Golgi transport</keyword>
<evidence type="ECO:0000256" key="8">
    <source>
        <dbReference type="ARBA" id="ARBA00022927"/>
    </source>
</evidence>
<comment type="subcellular location">
    <subcellularLocation>
        <location evidence="1">Endoplasmic reticulum membrane</location>
        <topology evidence="1">Single-pass membrane protein</topology>
    </subcellularLocation>
</comment>
<dbReference type="PANTHER" id="PTHR23284:SF0">
    <property type="entry name" value="PROLACTIN REGULATORY ELEMENT-BINDING PROTEIN"/>
    <property type="match status" value="1"/>
</dbReference>
<dbReference type="GO" id="GO:0005789">
    <property type="term" value="C:endoplasmic reticulum membrane"/>
    <property type="evidence" value="ECO:0007669"/>
    <property type="project" value="UniProtKB-SubCell"/>
</dbReference>
<keyword evidence="9 12" id="KW-1133">Transmembrane helix</keyword>
<dbReference type="AlphaFoldDB" id="A0A830HET0"/>
<evidence type="ECO:0000313" key="13">
    <source>
        <dbReference type="EMBL" id="GHP05003.1"/>
    </source>
</evidence>
<evidence type="ECO:0000256" key="2">
    <source>
        <dbReference type="ARBA" id="ARBA00022448"/>
    </source>
</evidence>
<dbReference type="EMBL" id="BNJQ01000009">
    <property type="protein sequence ID" value="GHP05003.1"/>
    <property type="molecule type" value="Genomic_DNA"/>
</dbReference>
<name>A0A830HET0_9CHLO</name>
<keyword evidence="14" id="KW-1185">Reference proteome</keyword>
<keyword evidence="2" id="KW-0813">Transport</keyword>
<dbReference type="PROSITE" id="PS50082">
    <property type="entry name" value="WD_REPEATS_2"/>
    <property type="match status" value="2"/>
</dbReference>
<dbReference type="Proteomes" id="UP000660262">
    <property type="component" value="Unassembled WGS sequence"/>
</dbReference>
<evidence type="ECO:0008006" key="15">
    <source>
        <dbReference type="Google" id="ProtNLM"/>
    </source>
</evidence>
<dbReference type="InterPro" id="IPR015943">
    <property type="entry name" value="WD40/YVTN_repeat-like_dom_sf"/>
</dbReference>
<evidence type="ECO:0000256" key="3">
    <source>
        <dbReference type="ARBA" id="ARBA00022574"/>
    </source>
</evidence>
<evidence type="ECO:0000256" key="1">
    <source>
        <dbReference type="ARBA" id="ARBA00004389"/>
    </source>
</evidence>
<dbReference type="GO" id="GO:0006888">
    <property type="term" value="P:endoplasmic reticulum to Golgi vesicle-mediated transport"/>
    <property type="evidence" value="ECO:0007669"/>
    <property type="project" value="TreeGrafter"/>
</dbReference>
<keyword evidence="5" id="KW-0677">Repeat</keyword>
<comment type="caution">
    <text evidence="13">The sequence shown here is derived from an EMBL/GenBank/DDBJ whole genome shotgun (WGS) entry which is preliminary data.</text>
</comment>
<dbReference type="InterPro" id="IPR045260">
    <property type="entry name" value="Sec12-like"/>
</dbReference>
<keyword evidence="6" id="KW-0256">Endoplasmic reticulum</keyword>
<dbReference type="GO" id="GO:0003400">
    <property type="term" value="P:regulation of COPII vesicle coating"/>
    <property type="evidence" value="ECO:0007669"/>
    <property type="project" value="TreeGrafter"/>
</dbReference>
<evidence type="ECO:0000256" key="5">
    <source>
        <dbReference type="ARBA" id="ARBA00022737"/>
    </source>
</evidence>
<evidence type="ECO:0000256" key="10">
    <source>
        <dbReference type="ARBA" id="ARBA00023136"/>
    </source>
</evidence>
<evidence type="ECO:0000313" key="14">
    <source>
        <dbReference type="Proteomes" id="UP000660262"/>
    </source>
</evidence>
<feature type="repeat" description="WD" evidence="11">
    <location>
        <begin position="133"/>
        <end position="158"/>
    </location>
</feature>
<evidence type="ECO:0000256" key="4">
    <source>
        <dbReference type="ARBA" id="ARBA00022692"/>
    </source>
</evidence>
<dbReference type="InterPro" id="IPR019775">
    <property type="entry name" value="WD40_repeat_CS"/>
</dbReference>
<feature type="transmembrane region" description="Helical" evidence="12">
    <location>
        <begin position="366"/>
        <end position="383"/>
    </location>
</feature>
<dbReference type="SUPFAM" id="SSF50998">
    <property type="entry name" value="Quinoprotein alcohol dehydrogenase-like"/>
    <property type="match status" value="1"/>
</dbReference>